<evidence type="ECO:0000313" key="4">
    <source>
        <dbReference type="Proteomes" id="UP000236370"/>
    </source>
</evidence>
<evidence type="ECO:0000313" key="3">
    <source>
        <dbReference type="EMBL" id="PNI96956.1"/>
    </source>
</evidence>
<dbReference type="SMART" id="SM00603">
    <property type="entry name" value="LCCL"/>
    <property type="match status" value="1"/>
</dbReference>
<evidence type="ECO:0000259" key="2">
    <source>
        <dbReference type="PROSITE" id="PS50820"/>
    </source>
</evidence>
<sequence length="80" mass="8147">MSAAWIPALGLGVCLLLLPGPAGSEGAAPIAITCFTRGLDIRKEKADVLCPGGCPLEEFSVYGNIVYASVSSICGAAVHR</sequence>
<reference evidence="3 4" key="1">
    <citation type="submission" date="2017-12" db="EMBL/GenBank/DDBJ databases">
        <title>High-resolution comparative analysis of great ape genomes.</title>
        <authorList>
            <person name="Pollen A."/>
            <person name="Hastie A."/>
            <person name="Hormozdiari F."/>
            <person name="Dougherty M."/>
            <person name="Liu R."/>
            <person name="Chaisson M."/>
            <person name="Hoppe E."/>
            <person name="Hill C."/>
            <person name="Pang A."/>
            <person name="Hillier L."/>
            <person name="Baker C."/>
            <person name="Armstrong J."/>
            <person name="Shendure J."/>
            <person name="Paten B."/>
            <person name="Wilson R."/>
            <person name="Chao H."/>
            <person name="Schneider V."/>
            <person name="Ventura M."/>
            <person name="Kronenberg Z."/>
            <person name="Murali S."/>
            <person name="Gordon D."/>
            <person name="Cantsilieris S."/>
            <person name="Munson K."/>
            <person name="Nelson B."/>
            <person name="Raja A."/>
            <person name="Underwood J."/>
            <person name="Diekhans M."/>
            <person name="Fiddes I."/>
            <person name="Haussler D."/>
            <person name="Eichler E."/>
        </authorList>
    </citation>
    <scope>NUCLEOTIDE SEQUENCE [LARGE SCALE GENOMIC DNA]</scope>
    <source>
        <strain evidence="3">Yerkes chimp pedigree #C0471</strain>
    </source>
</reference>
<feature type="chain" id="PRO_5014360228" evidence="1">
    <location>
        <begin position="25"/>
        <end position="80"/>
    </location>
</feature>
<name>A0A2J8QL00_PANTR</name>
<dbReference type="SUPFAM" id="SSF69848">
    <property type="entry name" value="LCCL domain"/>
    <property type="match status" value="1"/>
</dbReference>
<keyword evidence="1" id="KW-0732">Signal</keyword>
<feature type="signal peptide" evidence="1">
    <location>
        <begin position="1"/>
        <end position="24"/>
    </location>
</feature>
<organism evidence="3 4">
    <name type="scientific">Pan troglodytes</name>
    <name type="common">Chimpanzee</name>
    <dbReference type="NCBI Taxonomy" id="9598"/>
    <lineage>
        <taxon>Eukaryota</taxon>
        <taxon>Metazoa</taxon>
        <taxon>Chordata</taxon>
        <taxon>Craniata</taxon>
        <taxon>Vertebrata</taxon>
        <taxon>Euteleostomi</taxon>
        <taxon>Mammalia</taxon>
        <taxon>Eutheria</taxon>
        <taxon>Euarchontoglires</taxon>
        <taxon>Primates</taxon>
        <taxon>Haplorrhini</taxon>
        <taxon>Catarrhini</taxon>
        <taxon>Hominidae</taxon>
        <taxon>Pan</taxon>
    </lineage>
</organism>
<dbReference type="Pfam" id="PF03815">
    <property type="entry name" value="LCCL"/>
    <property type="match status" value="1"/>
</dbReference>
<dbReference type="Gene3D" id="2.170.130.20">
    <property type="entry name" value="LCCL-like domain"/>
    <property type="match status" value="1"/>
</dbReference>
<dbReference type="Proteomes" id="UP000236370">
    <property type="component" value="Unassembled WGS sequence"/>
</dbReference>
<comment type="caution">
    <text evidence="3">The sequence shown here is derived from an EMBL/GenBank/DDBJ whole genome shotgun (WGS) entry which is preliminary data.</text>
</comment>
<dbReference type="InterPro" id="IPR036609">
    <property type="entry name" value="LCCL_sf"/>
</dbReference>
<dbReference type="AlphaFoldDB" id="A0A2J8QL00"/>
<accession>A0A2J8QL00</accession>
<evidence type="ECO:0000256" key="1">
    <source>
        <dbReference type="SAM" id="SignalP"/>
    </source>
</evidence>
<dbReference type="SMR" id="A0A2J8QL00"/>
<dbReference type="EMBL" id="NBAG03000032">
    <property type="protein sequence ID" value="PNI96956.1"/>
    <property type="molecule type" value="Genomic_DNA"/>
</dbReference>
<proteinExistence type="predicted"/>
<protein>
    <submittedName>
        <fullName evidence="3">COCH isoform 4</fullName>
    </submittedName>
</protein>
<gene>
    <name evidence="3" type="ORF">CK820_G0029796</name>
</gene>
<feature type="domain" description="LCCL" evidence="2">
    <location>
        <begin position="28"/>
        <end position="80"/>
    </location>
</feature>
<dbReference type="PROSITE" id="PS50820">
    <property type="entry name" value="LCCL"/>
    <property type="match status" value="1"/>
</dbReference>
<dbReference type="InterPro" id="IPR004043">
    <property type="entry name" value="LCCL"/>
</dbReference>